<sequence>MNIEEDNLTDVRTAIENTFIRQQIKNKLNIESEIIPDEELDEITSAVQNTMKLYEQTEPTQQQYEVMATKIQAAYRGYFIRRQLARQQTSNQPSSDASDFYTPPNSFDTSSTSIPELGPMVNKLSESGETMNSQTKYSLKKTTRVVFNEESSSNKIKTTCKSPINSELQESKNPRHIFITTPERNKSVDNDHTLIKNEIEEEDNKNEDFKKLGLTLNGNAEELSVIYNQYESKEIRELRESVDSKTAEKGGQMVHENNVLQYQSSIQETISEEQFHALRPLSREISHYVL</sequence>
<gene>
    <name evidence="2" type="ORF">JYU34_016143</name>
</gene>
<reference evidence="2 3" key="1">
    <citation type="submission" date="2021-06" db="EMBL/GenBank/DDBJ databases">
        <title>A haploid diamondback moth (Plutella xylostella L.) genome assembly resolves 31 chromosomes and identifies a diamide resistance mutation.</title>
        <authorList>
            <person name="Ward C.M."/>
            <person name="Perry K.D."/>
            <person name="Baker G."/>
            <person name="Powis K."/>
            <person name="Heckel D.G."/>
            <person name="Baxter S.W."/>
        </authorList>
    </citation>
    <scope>NUCLEOTIDE SEQUENCE [LARGE SCALE GENOMIC DNA]</scope>
    <source>
        <strain evidence="2 3">LV</strain>
        <tissue evidence="2">Single pupa</tissue>
    </source>
</reference>
<dbReference type="CDD" id="cd23767">
    <property type="entry name" value="IQCD"/>
    <property type="match status" value="1"/>
</dbReference>
<evidence type="ECO:0000256" key="1">
    <source>
        <dbReference type="SAM" id="MobiDB-lite"/>
    </source>
</evidence>
<protein>
    <submittedName>
        <fullName evidence="2">Uncharacterized protein</fullName>
    </submittedName>
</protein>
<dbReference type="Proteomes" id="UP000823941">
    <property type="component" value="Chromosome 21"/>
</dbReference>
<evidence type="ECO:0000313" key="2">
    <source>
        <dbReference type="EMBL" id="KAG7300513.1"/>
    </source>
</evidence>
<dbReference type="Gene3D" id="1.20.5.190">
    <property type="match status" value="1"/>
</dbReference>
<feature type="compositionally biased region" description="Polar residues" evidence="1">
    <location>
        <begin position="86"/>
        <end position="114"/>
    </location>
</feature>
<feature type="region of interest" description="Disordered" evidence="1">
    <location>
        <begin position="86"/>
        <end position="138"/>
    </location>
</feature>
<dbReference type="EMBL" id="JAHIBW010000021">
    <property type="protein sequence ID" value="KAG7300513.1"/>
    <property type="molecule type" value="Genomic_DNA"/>
</dbReference>
<feature type="compositionally biased region" description="Polar residues" evidence="1">
    <location>
        <begin position="124"/>
        <end position="137"/>
    </location>
</feature>
<organism evidence="2 3">
    <name type="scientific">Plutella xylostella</name>
    <name type="common">Diamondback moth</name>
    <name type="synonym">Plutella maculipennis</name>
    <dbReference type="NCBI Taxonomy" id="51655"/>
    <lineage>
        <taxon>Eukaryota</taxon>
        <taxon>Metazoa</taxon>
        <taxon>Ecdysozoa</taxon>
        <taxon>Arthropoda</taxon>
        <taxon>Hexapoda</taxon>
        <taxon>Insecta</taxon>
        <taxon>Pterygota</taxon>
        <taxon>Neoptera</taxon>
        <taxon>Endopterygota</taxon>
        <taxon>Lepidoptera</taxon>
        <taxon>Glossata</taxon>
        <taxon>Ditrysia</taxon>
        <taxon>Yponomeutoidea</taxon>
        <taxon>Plutellidae</taxon>
        <taxon>Plutella</taxon>
    </lineage>
</organism>
<accession>A0ABQ7Q6K1</accession>
<keyword evidence="3" id="KW-1185">Reference proteome</keyword>
<evidence type="ECO:0000313" key="3">
    <source>
        <dbReference type="Proteomes" id="UP000823941"/>
    </source>
</evidence>
<name>A0ABQ7Q6K1_PLUXY</name>
<proteinExistence type="predicted"/>
<dbReference type="PROSITE" id="PS50096">
    <property type="entry name" value="IQ"/>
    <property type="match status" value="1"/>
</dbReference>
<comment type="caution">
    <text evidence="2">The sequence shown here is derived from an EMBL/GenBank/DDBJ whole genome shotgun (WGS) entry which is preliminary data.</text>
</comment>